<dbReference type="GO" id="GO:0017025">
    <property type="term" value="F:TBP-class protein binding"/>
    <property type="evidence" value="ECO:0007669"/>
    <property type="project" value="TreeGrafter"/>
</dbReference>
<dbReference type="GO" id="GO:0070860">
    <property type="term" value="C:RNA polymerase I core factor complex"/>
    <property type="evidence" value="ECO:0007669"/>
    <property type="project" value="TreeGrafter"/>
</dbReference>
<reference evidence="3" key="1">
    <citation type="journal article" date="2023" name="Mol. Phylogenet. Evol.">
        <title>Genome-scale phylogeny and comparative genomics of the fungal order Sordariales.</title>
        <authorList>
            <person name="Hensen N."/>
            <person name="Bonometti L."/>
            <person name="Westerberg I."/>
            <person name="Brannstrom I.O."/>
            <person name="Guillou S."/>
            <person name="Cros-Aarteil S."/>
            <person name="Calhoun S."/>
            <person name="Haridas S."/>
            <person name="Kuo A."/>
            <person name="Mondo S."/>
            <person name="Pangilinan J."/>
            <person name="Riley R."/>
            <person name="LaButti K."/>
            <person name="Andreopoulos B."/>
            <person name="Lipzen A."/>
            <person name="Chen C."/>
            <person name="Yan M."/>
            <person name="Daum C."/>
            <person name="Ng V."/>
            <person name="Clum A."/>
            <person name="Steindorff A."/>
            <person name="Ohm R.A."/>
            <person name="Martin F."/>
            <person name="Silar P."/>
            <person name="Natvig D.O."/>
            <person name="Lalanne C."/>
            <person name="Gautier V."/>
            <person name="Ament-Velasquez S.L."/>
            <person name="Kruys A."/>
            <person name="Hutchinson M.I."/>
            <person name="Powell A.J."/>
            <person name="Barry K."/>
            <person name="Miller A.N."/>
            <person name="Grigoriev I.V."/>
            <person name="Debuchy R."/>
            <person name="Gladieux P."/>
            <person name="Hiltunen Thoren M."/>
            <person name="Johannesson H."/>
        </authorList>
    </citation>
    <scope>NUCLEOTIDE SEQUENCE [LARGE SCALE GENOMIC DNA]</scope>
    <source>
        <strain evidence="3">CBS 340.73</strain>
    </source>
</reference>
<dbReference type="PANTHER" id="PTHR28244">
    <property type="entry name" value="RNA POLYMERASE I-SPECIFIC TRANSCRIPTION INITIATION FACTOR RRN11"/>
    <property type="match status" value="1"/>
</dbReference>
<evidence type="ECO:0000256" key="1">
    <source>
        <dbReference type="SAM" id="MobiDB-lite"/>
    </source>
</evidence>
<feature type="compositionally biased region" description="Basic residues" evidence="1">
    <location>
        <begin position="1"/>
        <end position="10"/>
    </location>
</feature>
<dbReference type="PANTHER" id="PTHR28244:SF1">
    <property type="entry name" value="RNA POLYMERASE I-SPECIFIC TRANSCRIPTION INITIATION FACTOR RRN11"/>
    <property type="match status" value="1"/>
</dbReference>
<feature type="compositionally biased region" description="Low complexity" evidence="1">
    <location>
        <begin position="71"/>
        <end position="99"/>
    </location>
</feature>
<dbReference type="InterPro" id="IPR053029">
    <property type="entry name" value="RNA_pol_I-specific_init_factor"/>
</dbReference>
<feature type="region of interest" description="Disordered" evidence="1">
    <location>
        <begin position="439"/>
        <end position="472"/>
    </location>
</feature>
<feature type="compositionally biased region" description="Basic and acidic residues" evidence="1">
    <location>
        <begin position="110"/>
        <end position="126"/>
    </location>
</feature>
<feature type="compositionally biased region" description="Acidic residues" evidence="1">
    <location>
        <begin position="401"/>
        <end position="410"/>
    </location>
</feature>
<sequence length="472" mass="53577">MTQELKRKRSLSIAPHSQLPADSINPLSHPPQTLRQFIPAGYSSDAPLPSKVYPGFPHRGISSDKKPSHPPSSASHSHSQSHPHSSPSASRPSSSSSSSGDDQTEVEGDTEAKEQEKERRSIADKKAREIYHEKQLGTLTTIIQRCLASGDIPRAKRAFALLLRSKVRGRKVDLRGRGYWEFGAEILSRETANNNITTNQWTPPVDDHLGEDDDDDDDGRGEQARLLAAQNLPRIKTYYEALIQLHPYNKSHPTSVNALDFYPLLWAAEMDAIHTIHKHELRKLETEPEEESEEDPMDLDDGYGGYENEEDGEDGEGEGRWEERERRLREREQQYANRERNKREKIRQDALGKMKELVGRMDNIVEIQPFSSDAELLRLRGMAGLFLSDLLLPARSGGGEGDVDDEDEQYAEARAARDKEREKARTFFQRMIEHGGSLDQEPWLADFMESESEDSEEEPERPLPMYSSLPMR</sequence>
<gene>
    <name evidence="2" type="ORF">QBC46DRAFT_384758</name>
</gene>
<keyword evidence="3" id="KW-1185">Reference proteome</keyword>
<feature type="region of interest" description="Disordered" evidence="1">
    <location>
        <begin position="1"/>
        <end position="126"/>
    </location>
</feature>
<feature type="compositionally biased region" description="Acidic residues" evidence="1">
    <location>
        <begin position="287"/>
        <end position="316"/>
    </location>
</feature>
<dbReference type="GO" id="GO:0001164">
    <property type="term" value="F:RNA polymerase I core promoter sequence-specific DNA binding"/>
    <property type="evidence" value="ECO:0007669"/>
    <property type="project" value="InterPro"/>
</dbReference>
<feature type="region of interest" description="Disordered" evidence="1">
    <location>
        <begin position="195"/>
        <end position="220"/>
    </location>
</feature>
<dbReference type="Pfam" id="PF04090">
    <property type="entry name" value="Rrn11"/>
    <property type="match status" value="1"/>
</dbReference>
<dbReference type="GO" id="GO:0042790">
    <property type="term" value="P:nucleolar large rRNA transcription by RNA polymerase I"/>
    <property type="evidence" value="ECO:0007669"/>
    <property type="project" value="TreeGrafter"/>
</dbReference>
<evidence type="ECO:0000313" key="3">
    <source>
        <dbReference type="Proteomes" id="UP001303473"/>
    </source>
</evidence>
<dbReference type="Proteomes" id="UP001303473">
    <property type="component" value="Unassembled WGS sequence"/>
</dbReference>
<organism evidence="2 3">
    <name type="scientific">Diplogelasinospora grovesii</name>
    <dbReference type="NCBI Taxonomy" id="303347"/>
    <lineage>
        <taxon>Eukaryota</taxon>
        <taxon>Fungi</taxon>
        <taxon>Dikarya</taxon>
        <taxon>Ascomycota</taxon>
        <taxon>Pezizomycotina</taxon>
        <taxon>Sordariomycetes</taxon>
        <taxon>Sordariomycetidae</taxon>
        <taxon>Sordariales</taxon>
        <taxon>Diplogelasinosporaceae</taxon>
        <taxon>Diplogelasinospora</taxon>
    </lineage>
</organism>
<dbReference type="GO" id="GO:0001181">
    <property type="term" value="F:RNA polymerase I general transcription initiation factor activity"/>
    <property type="evidence" value="ECO:0007669"/>
    <property type="project" value="InterPro"/>
</dbReference>
<name>A0AAN6N8P7_9PEZI</name>
<feature type="compositionally biased region" description="Basic and acidic residues" evidence="1">
    <location>
        <begin position="317"/>
        <end position="347"/>
    </location>
</feature>
<accession>A0AAN6N8P7</accession>
<proteinExistence type="predicted"/>
<dbReference type="InterPro" id="IPR007224">
    <property type="entry name" value="TIF_Rrn11"/>
</dbReference>
<dbReference type="EMBL" id="MU853793">
    <property type="protein sequence ID" value="KAK3940676.1"/>
    <property type="molecule type" value="Genomic_DNA"/>
</dbReference>
<evidence type="ECO:0000313" key="2">
    <source>
        <dbReference type="EMBL" id="KAK3940676.1"/>
    </source>
</evidence>
<feature type="region of interest" description="Disordered" evidence="1">
    <location>
        <begin position="398"/>
        <end position="419"/>
    </location>
</feature>
<feature type="compositionally biased region" description="Acidic residues" evidence="1">
    <location>
        <begin position="209"/>
        <end position="219"/>
    </location>
</feature>
<dbReference type="AlphaFoldDB" id="A0AAN6N8P7"/>
<comment type="caution">
    <text evidence="2">The sequence shown here is derived from an EMBL/GenBank/DDBJ whole genome shotgun (WGS) entry which is preliminary data.</text>
</comment>
<protein>
    <submittedName>
        <fullName evidence="2">Uncharacterized protein</fullName>
    </submittedName>
</protein>
<feature type="compositionally biased region" description="Acidic residues" evidence="1">
    <location>
        <begin position="448"/>
        <end position="459"/>
    </location>
</feature>
<feature type="region of interest" description="Disordered" evidence="1">
    <location>
        <begin position="281"/>
        <end position="347"/>
    </location>
</feature>